<dbReference type="EMBL" id="CP000934">
    <property type="protein sequence ID" value="ACE84749.1"/>
    <property type="molecule type" value="Genomic_DNA"/>
</dbReference>
<evidence type="ECO:0000313" key="1">
    <source>
        <dbReference type="EMBL" id="ACE84749.1"/>
    </source>
</evidence>
<dbReference type="InterPro" id="IPR008922">
    <property type="entry name" value="Di-copper_centre_dom_sf"/>
</dbReference>
<reference evidence="1 2" key="1">
    <citation type="journal article" date="2008" name="J. Bacteriol.">
        <title>Insights into plant cell wall degradation from the genome sequence of the soil bacterium Cellvibrio japonicus.</title>
        <authorList>
            <person name="Deboy R.T."/>
            <person name="Mongodin E.F."/>
            <person name="Fouts D.E."/>
            <person name="Tailford L.E."/>
            <person name="Khouri H."/>
            <person name="Emerson J.B."/>
            <person name="Mohamoud Y."/>
            <person name="Watkins K."/>
            <person name="Henrissat B."/>
            <person name="Gilbert H.J."/>
            <person name="Nelson K.E."/>
        </authorList>
    </citation>
    <scope>NUCLEOTIDE SEQUENCE [LARGE SCALE GENOMIC DNA]</scope>
    <source>
        <strain evidence="1 2">Ueda107</strain>
    </source>
</reference>
<evidence type="ECO:0008006" key="3">
    <source>
        <dbReference type="Google" id="ProtNLM"/>
    </source>
</evidence>
<sequence length="536" mass="62325">MTFSRRKFLASLTAAGLVIPGVYYAQREIRNRLINNDKDVTAGEAVAEPASHQGDLLAEKLRGIWDFQLLDNGKLDALPHDKLEMILDVGVTGRALRGYLGTAISLRDKNEPEYRVLGSLATLSAPRVRWILCDEHGPRYECDAVMDEIWDSWGNAGAGTLSGNLRDLGYSLQLPEQKKRFVAHKRLFPEARERKPLNAELLAWLSSVEHRLFHQIWHASRDKWHQLSEKKREALRGLGWQPGPIGRERDARGRAKHRNGSGEDFLFMHRGMMQRARELQPDLVCWSRLPLPAPFIEYDRQGFIRYYENVDGCSVPPAWEPTEDEEYSQWLRSVKGSEAFYSNYQVWESLYHDPEYLSQMTLGEFGSELELGIHDWLHMRWATVTRDPSNGMPLFWDRRYTDFSPRWFLPENDYLGDPFSSHVNPVFWMFHGWIDDRVEDWFRAHERIHPGEVERKTIKGVSWFAPGRWVQIADPWLGASSYGCIPSKNRRDRVALNKEEMKLALRIALSGETDVPDLLRRIARRPWYARNLKLEK</sequence>
<dbReference type="Proteomes" id="UP000001036">
    <property type="component" value="Chromosome"/>
</dbReference>
<dbReference type="Gene3D" id="1.10.1280.10">
    <property type="entry name" value="Di-copper center containing domain from catechol oxidase"/>
    <property type="match status" value="1"/>
</dbReference>
<accession>B3PGL4</accession>
<proteinExistence type="predicted"/>
<dbReference type="eggNOG" id="ENOG502ZA22">
    <property type="taxonomic scope" value="Bacteria"/>
</dbReference>
<dbReference type="HOGENOM" id="CLU_558573_0_0_6"/>
<dbReference type="SUPFAM" id="SSF48056">
    <property type="entry name" value="Di-copper centre-containing domain"/>
    <property type="match status" value="1"/>
</dbReference>
<name>B3PGL4_CELJU</name>
<evidence type="ECO:0000313" key="2">
    <source>
        <dbReference type="Proteomes" id="UP000001036"/>
    </source>
</evidence>
<dbReference type="AlphaFoldDB" id="B3PGL4"/>
<dbReference type="RefSeq" id="WP_012487482.1">
    <property type="nucleotide sequence ID" value="NC_010995.1"/>
</dbReference>
<keyword evidence="2" id="KW-1185">Reference proteome</keyword>
<organism evidence="1 2">
    <name type="scientific">Cellvibrio japonicus (strain Ueda107)</name>
    <name type="common">Pseudomonas fluorescens subsp. cellulosa</name>
    <dbReference type="NCBI Taxonomy" id="498211"/>
    <lineage>
        <taxon>Bacteria</taxon>
        <taxon>Pseudomonadati</taxon>
        <taxon>Pseudomonadota</taxon>
        <taxon>Gammaproteobacteria</taxon>
        <taxon>Cellvibrionales</taxon>
        <taxon>Cellvibrionaceae</taxon>
        <taxon>Cellvibrio</taxon>
    </lineage>
</organism>
<protein>
    <recommendedName>
        <fullName evidence="3">PvdJ/PvdD/PvdP-like protein</fullName>
    </recommendedName>
</protein>
<dbReference type="OrthoDB" id="118775at2"/>
<dbReference type="KEGG" id="cja:CJA_1865"/>
<dbReference type="STRING" id="498211.CJA_1865"/>
<gene>
    <name evidence="1" type="ordered locus">CJA_1865</name>
</gene>